<evidence type="ECO:0008006" key="9">
    <source>
        <dbReference type="Google" id="ProtNLM"/>
    </source>
</evidence>
<sequence length="452" mass="49921">MKVLILGAGRVGSSLATTLSKENHEVNIVDINKDKLTKLQEEYDLATVIGHASYPKTLQKAGADSDTILLAVTSSDECNLAACQIAKIKFKVQKTICRLSDSSYLGSLDAFGDGNIDIAIGPENEVTNHLIDLIKHPGADQIESFANGALKVVSVKAKKDGMLVNRELKSIKSDMPDTETFVPAIYRKNKPFIPDGKTIIKENDEIYFLAEEGDIDRVVQEMRLQEESSSRIMIIGGGRIGFALARSIENDYKIKIIESNQDRCEYLSRELNRTIVLKGGGSDEELLKNENIENIDIFCALTNDDETNIMSAFLAKKLGAKKTIIIVNNYSYINVLPKNFVDIALSPQRLTVSMVLQHLTKADVPQEVILKMESGAEVIEGVIHKNKFTESFFNKPVSNLPLPENCITAALIRGGKTYLHSTELLLQPGDSLIIFVSGKTDKTKIENLFVED</sequence>
<dbReference type="Gene3D" id="3.30.70.1450">
    <property type="entry name" value="Regulator of K+ conductance, C-terminal domain"/>
    <property type="match status" value="2"/>
</dbReference>
<feature type="domain" description="RCK N-terminal" evidence="6">
    <location>
        <begin position="1"/>
        <end position="120"/>
    </location>
</feature>
<keyword evidence="3" id="KW-0630">Potassium</keyword>
<keyword evidence="5" id="KW-0406">Ion transport</keyword>
<dbReference type="NCBIfam" id="NF007030">
    <property type="entry name" value="PRK09496.1-1"/>
    <property type="match status" value="1"/>
</dbReference>
<evidence type="ECO:0000256" key="2">
    <source>
        <dbReference type="ARBA" id="ARBA00022538"/>
    </source>
</evidence>
<evidence type="ECO:0000256" key="5">
    <source>
        <dbReference type="ARBA" id="ARBA00023065"/>
    </source>
</evidence>
<dbReference type="InterPro" id="IPR006036">
    <property type="entry name" value="K_uptake_TrkA"/>
</dbReference>
<dbReference type="InterPro" id="IPR006037">
    <property type="entry name" value="RCK_C"/>
</dbReference>
<dbReference type="InterPro" id="IPR036291">
    <property type="entry name" value="NAD(P)-bd_dom_sf"/>
</dbReference>
<dbReference type="PROSITE" id="PS51202">
    <property type="entry name" value="RCK_C"/>
    <property type="match status" value="2"/>
</dbReference>
<keyword evidence="1" id="KW-0813">Transport</keyword>
<feature type="domain" description="RCK C-terminal" evidence="7">
    <location>
        <begin position="366"/>
        <end position="451"/>
    </location>
</feature>
<keyword evidence="4" id="KW-0520">NAD</keyword>
<dbReference type="AlphaFoldDB" id="A0A382DWH4"/>
<dbReference type="GO" id="GO:0005886">
    <property type="term" value="C:plasma membrane"/>
    <property type="evidence" value="ECO:0007669"/>
    <property type="project" value="InterPro"/>
</dbReference>
<organism evidence="8">
    <name type="scientific">marine metagenome</name>
    <dbReference type="NCBI Taxonomy" id="408172"/>
    <lineage>
        <taxon>unclassified sequences</taxon>
        <taxon>metagenomes</taxon>
        <taxon>ecological metagenomes</taxon>
    </lineage>
</organism>
<name>A0A382DWH4_9ZZZZ</name>
<reference evidence="8" key="1">
    <citation type="submission" date="2018-05" db="EMBL/GenBank/DDBJ databases">
        <authorList>
            <person name="Lanie J.A."/>
            <person name="Ng W.-L."/>
            <person name="Kazmierczak K.M."/>
            <person name="Andrzejewski T.M."/>
            <person name="Davidsen T.M."/>
            <person name="Wayne K.J."/>
            <person name="Tettelin H."/>
            <person name="Glass J.I."/>
            <person name="Rusch D."/>
            <person name="Podicherti R."/>
            <person name="Tsui H.-C.T."/>
            <person name="Winkler M.E."/>
        </authorList>
    </citation>
    <scope>NUCLEOTIDE SEQUENCE</scope>
</reference>
<dbReference type="EMBL" id="UINC01041253">
    <property type="protein sequence ID" value="SVB42264.1"/>
    <property type="molecule type" value="Genomic_DNA"/>
</dbReference>
<dbReference type="GO" id="GO:0015079">
    <property type="term" value="F:potassium ion transmembrane transporter activity"/>
    <property type="evidence" value="ECO:0007669"/>
    <property type="project" value="InterPro"/>
</dbReference>
<dbReference type="InterPro" id="IPR036721">
    <property type="entry name" value="RCK_C_sf"/>
</dbReference>
<feature type="domain" description="RCK N-terminal" evidence="6">
    <location>
        <begin position="229"/>
        <end position="345"/>
    </location>
</feature>
<dbReference type="SUPFAM" id="SSF51735">
    <property type="entry name" value="NAD(P)-binding Rossmann-fold domains"/>
    <property type="match status" value="2"/>
</dbReference>
<accession>A0A382DWH4</accession>
<evidence type="ECO:0000313" key="8">
    <source>
        <dbReference type="EMBL" id="SVB42264.1"/>
    </source>
</evidence>
<evidence type="ECO:0000256" key="4">
    <source>
        <dbReference type="ARBA" id="ARBA00023027"/>
    </source>
</evidence>
<protein>
    <recommendedName>
        <fullName evidence="9">Trk system potassium uptake protein TrkA</fullName>
    </recommendedName>
</protein>
<proteinExistence type="predicted"/>
<dbReference type="FunFam" id="3.40.50.720:FF:000042">
    <property type="entry name" value="Trk system potassium transporter TrkA"/>
    <property type="match status" value="1"/>
</dbReference>
<dbReference type="NCBIfam" id="NF007031">
    <property type="entry name" value="PRK09496.1-2"/>
    <property type="match status" value="1"/>
</dbReference>
<dbReference type="PANTHER" id="PTHR43833:SF5">
    <property type="entry name" value="TRK SYSTEM POTASSIUM UPTAKE PROTEIN TRKA"/>
    <property type="match status" value="1"/>
</dbReference>
<evidence type="ECO:0000259" key="6">
    <source>
        <dbReference type="PROSITE" id="PS51201"/>
    </source>
</evidence>
<dbReference type="NCBIfam" id="NF007032">
    <property type="entry name" value="PRK09496.1-4"/>
    <property type="match status" value="1"/>
</dbReference>
<dbReference type="PROSITE" id="PS51201">
    <property type="entry name" value="RCK_N"/>
    <property type="match status" value="2"/>
</dbReference>
<dbReference type="PANTHER" id="PTHR43833">
    <property type="entry name" value="POTASSIUM CHANNEL PROTEIN 2-RELATED-RELATED"/>
    <property type="match status" value="1"/>
</dbReference>
<keyword evidence="2" id="KW-0633">Potassium transport</keyword>
<dbReference type="NCBIfam" id="NF007039">
    <property type="entry name" value="PRK09496.3-2"/>
    <property type="match status" value="1"/>
</dbReference>
<dbReference type="Pfam" id="PF02254">
    <property type="entry name" value="TrkA_N"/>
    <property type="match status" value="2"/>
</dbReference>
<evidence type="ECO:0000259" key="7">
    <source>
        <dbReference type="PROSITE" id="PS51202"/>
    </source>
</evidence>
<dbReference type="PRINTS" id="PR00335">
    <property type="entry name" value="KUPTAKETRKA"/>
</dbReference>
<feature type="domain" description="RCK C-terminal" evidence="7">
    <location>
        <begin position="140"/>
        <end position="224"/>
    </location>
</feature>
<dbReference type="InterPro" id="IPR003148">
    <property type="entry name" value="RCK_N"/>
</dbReference>
<dbReference type="InterPro" id="IPR050721">
    <property type="entry name" value="Trk_Ktr_HKT_K-transport"/>
</dbReference>
<evidence type="ECO:0000256" key="3">
    <source>
        <dbReference type="ARBA" id="ARBA00022958"/>
    </source>
</evidence>
<evidence type="ECO:0000256" key="1">
    <source>
        <dbReference type="ARBA" id="ARBA00022448"/>
    </source>
</evidence>
<dbReference type="Pfam" id="PF02080">
    <property type="entry name" value="TrkA_C"/>
    <property type="match status" value="1"/>
</dbReference>
<gene>
    <name evidence="8" type="ORF">METZ01_LOCUS195118</name>
</gene>
<dbReference type="SUPFAM" id="SSF116726">
    <property type="entry name" value="TrkA C-terminal domain-like"/>
    <property type="match status" value="2"/>
</dbReference>
<dbReference type="Gene3D" id="3.40.50.720">
    <property type="entry name" value="NAD(P)-binding Rossmann-like Domain"/>
    <property type="match status" value="2"/>
</dbReference>